<reference evidence="2" key="1">
    <citation type="submission" date="2014-09" db="EMBL/GenBank/DDBJ databases">
        <authorList>
            <person name="Magalhaes I.L.F."/>
            <person name="Oliveira U."/>
            <person name="Santos F.R."/>
            <person name="Vidigal T.H.D.A."/>
            <person name="Brescovit A.D."/>
            <person name="Santos A.J."/>
        </authorList>
    </citation>
    <scope>NUCLEOTIDE SEQUENCE</scope>
    <source>
        <tissue evidence="2">Shoot tissue taken approximately 20 cm above the soil surface</tissue>
    </source>
</reference>
<accession>A0A0A9GGL4</accession>
<protein>
    <submittedName>
        <fullName evidence="2">Uncharacterized protein</fullName>
    </submittedName>
</protein>
<organism evidence="2">
    <name type="scientific">Arundo donax</name>
    <name type="common">Giant reed</name>
    <name type="synonym">Donax arundinaceus</name>
    <dbReference type="NCBI Taxonomy" id="35708"/>
    <lineage>
        <taxon>Eukaryota</taxon>
        <taxon>Viridiplantae</taxon>
        <taxon>Streptophyta</taxon>
        <taxon>Embryophyta</taxon>
        <taxon>Tracheophyta</taxon>
        <taxon>Spermatophyta</taxon>
        <taxon>Magnoliopsida</taxon>
        <taxon>Liliopsida</taxon>
        <taxon>Poales</taxon>
        <taxon>Poaceae</taxon>
        <taxon>PACMAD clade</taxon>
        <taxon>Arundinoideae</taxon>
        <taxon>Arundineae</taxon>
        <taxon>Arundo</taxon>
    </lineage>
</organism>
<proteinExistence type="predicted"/>
<sequence>MISLESMSGKSNRLYEEPVLTRESTTATETSQSYCCILPGMSGLIAEVLFGVNPDLCNQNYRK</sequence>
<dbReference type="EMBL" id="GBRH01176205">
    <property type="protein sequence ID" value="JAE21691.1"/>
    <property type="molecule type" value="Transcribed_RNA"/>
</dbReference>
<feature type="compositionally biased region" description="Polar residues" evidence="1">
    <location>
        <begin position="1"/>
        <end position="11"/>
    </location>
</feature>
<evidence type="ECO:0000313" key="2">
    <source>
        <dbReference type="EMBL" id="JAE21691.1"/>
    </source>
</evidence>
<feature type="region of interest" description="Disordered" evidence="1">
    <location>
        <begin position="1"/>
        <end position="29"/>
    </location>
</feature>
<dbReference type="AlphaFoldDB" id="A0A0A9GGL4"/>
<evidence type="ECO:0000256" key="1">
    <source>
        <dbReference type="SAM" id="MobiDB-lite"/>
    </source>
</evidence>
<reference evidence="2" key="2">
    <citation type="journal article" date="2015" name="Data Brief">
        <title>Shoot transcriptome of the giant reed, Arundo donax.</title>
        <authorList>
            <person name="Barrero R.A."/>
            <person name="Guerrero F.D."/>
            <person name="Moolhuijzen P."/>
            <person name="Goolsby J.A."/>
            <person name="Tidwell J."/>
            <person name="Bellgard S.E."/>
            <person name="Bellgard M.I."/>
        </authorList>
    </citation>
    <scope>NUCLEOTIDE SEQUENCE</scope>
    <source>
        <tissue evidence="2">Shoot tissue taken approximately 20 cm above the soil surface</tissue>
    </source>
</reference>
<name>A0A0A9GGL4_ARUDO</name>